<sequence>MSKTYNMDVEELRQREYPHMNNGVYLDHSGTTIYAKSAVDSFAQKMVANLYGNPHSENSPAKLSGDVVDEVRLSTLRFLGADPNDFDLVFVANATAAVKLVAESFRDLAEKTRERRFWYGYHKDAHTSLVGVRELTRGNARCFETDDEVEAWLRYPHDGPLGSSNRHDYYHDSQYAHCGHHHKQRGFHGAAQRQHGSSGHGRGHGGFGLGLFAYPGQSNMTGRRLPLSWAGRARRSRHLQNTYTLLDAAALAMTAPMASVFRDADTAPDFTCLSLYKIFGFPDLGALVVRKQSGHVLALRRYFGGGTVTMVATLGDEVWHRSKALQQQQQKEAAAAGGEGGGGGGYQLHEGLEDGTLPFHSILALGEAIGVHARLYGSMAAVSAHASRLTARLYRALASLRHANGMPLVRVYHDDDVSGDLGEVFGDPARQGSAVAFNVLRADGQYVAYADVERRANAAGIYVRSGGVCNPGGIFTLLGYEPWMTERAMSAGHHCGSQGIGIIHRMPTG</sequence>
<evidence type="ECO:0000313" key="4">
    <source>
        <dbReference type="Proteomes" id="UP001320420"/>
    </source>
</evidence>
<evidence type="ECO:0000313" key="3">
    <source>
        <dbReference type="EMBL" id="KAK7752093.1"/>
    </source>
</evidence>
<dbReference type="EMBL" id="JAKJXP020000042">
    <property type="protein sequence ID" value="KAK7752093.1"/>
    <property type="molecule type" value="Genomic_DNA"/>
</dbReference>
<dbReference type="InterPro" id="IPR015422">
    <property type="entry name" value="PyrdxlP-dep_Trfase_small"/>
</dbReference>
<dbReference type="Pfam" id="PF00266">
    <property type="entry name" value="Aminotran_5"/>
    <property type="match status" value="1"/>
</dbReference>
<dbReference type="InterPro" id="IPR015421">
    <property type="entry name" value="PyrdxlP-dep_Trfase_major"/>
</dbReference>
<comment type="caution">
    <text evidence="3">The sequence shown here is derived from an EMBL/GenBank/DDBJ whole genome shotgun (WGS) entry which is preliminary data.</text>
</comment>
<feature type="compositionally biased region" description="Gly residues" evidence="1">
    <location>
        <begin position="337"/>
        <end position="346"/>
    </location>
</feature>
<feature type="domain" description="Aminotransferase class V" evidence="2">
    <location>
        <begin position="24"/>
        <end position="110"/>
    </location>
</feature>
<dbReference type="Gene3D" id="3.90.1150.10">
    <property type="entry name" value="Aspartate Aminotransferase, domain 1"/>
    <property type="match status" value="1"/>
</dbReference>
<feature type="region of interest" description="Disordered" evidence="1">
    <location>
        <begin position="325"/>
        <end position="347"/>
    </location>
</feature>
<accession>A0AAN9V1Z9</accession>
<evidence type="ECO:0000256" key="1">
    <source>
        <dbReference type="SAM" id="MobiDB-lite"/>
    </source>
</evidence>
<dbReference type="GO" id="GO:0043545">
    <property type="term" value="P:molybdopterin cofactor metabolic process"/>
    <property type="evidence" value="ECO:0007669"/>
    <property type="project" value="TreeGrafter"/>
</dbReference>
<evidence type="ECO:0000259" key="2">
    <source>
        <dbReference type="Pfam" id="PF00266"/>
    </source>
</evidence>
<dbReference type="Proteomes" id="UP001320420">
    <property type="component" value="Unassembled WGS sequence"/>
</dbReference>
<dbReference type="SUPFAM" id="SSF53383">
    <property type="entry name" value="PLP-dependent transferases"/>
    <property type="match status" value="1"/>
</dbReference>
<reference evidence="3 4" key="1">
    <citation type="submission" date="2024-02" db="EMBL/GenBank/DDBJ databases">
        <title>De novo assembly and annotation of 12 fungi associated with fruit tree decline syndrome in Ontario, Canada.</title>
        <authorList>
            <person name="Sulman M."/>
            <person name="Ellouze W."/>
            <person name="Ilyukhin E."/>
        </authorList>
    </citation>
    <scope>NUCLEOTIDE SEQUENCE [LARGE SCALE GENOMIC DNA]</scope>
    <source>
        <strain evidence="3 4">M11/M66-122</strain>
    </source>
</reference>
<name>A0AAN9V1Z9_9PEZI</name>
<keyword evidence="4" id="KW-1185">Reference proteome</keyword>
<protein>
    <recommendedName>
        <fullName evidence="2">Aminotransferase class V domain-containing protein</fullName>
    </recommendedName>
</protein>
<dbReference type="PANTHER" id="PTHR14237:SF80">
    <property type="entry name" value="MOLYBDENUM COFACTOR SULFURASE"/>
    <property type="match status" value="1"/>
</dbReference>
<dbReference type="InterPro" id="IPR015424">
    <property type="entry name" value="PyrdxlP-dep_Trfase"/>
</dbReference>
<dbReference type="PANTHER" id="PTHR14237">
    <property type="entry name" value="MOLYBDOPTERIN COFACTOR SULFURASE MOSC"/>
    <property type="match status" value="1"/>
</dbReference>
<dbReference type="Gene3D" id="3.40.640.10">
    <property type="entry name" value="Type I PLP-dependent aspartate aminotransferase-like (Major domain)"/>
    <property type="match status" value="2"/>
</dbReference>
<dbReference type="GO" id="GO:0008265">
    <property type="term" value="F:molybdenum cofactor sulfurtransferase activity"/>
    <property type="evidence" value="ECO:0007669"/>
    <property type="project" value="TreeGrafter"/>
</dbReference>
<proteinExistence type="predicted"/>
<feature type="region of interest" description="Disordered" evidence="1">
    <location>
        <begin position="183"/>
        <end position="202"/>
    </location>
</feature>
<dbReference type="AlphaFoldDB" id="A0AAN9V1Z9"/>
<feature type="compositionally biased region" description="Low complexity" evidence="1">
    <location>
        <begin position="325"/>
        <end position="336"/>
    </location>
</feature>
<dbReference type="InterPro" id="IPR000192">
    <property type="entry name" value="Aminotrans_V_dom"/>
</dbReference>
<organism evidence="3 4">
    <name type="scientific">Diatrype stigma</name>
    <dbReference type="NCBI Taxonomy" id="117547"/>
    <lineage>
        <taxon>Eukaryota</taxon>
        <taxon>Fungi</taxon>
        <taxon>Dikarya</taxon>
        <taxon>Ascomycota</taxon>
        <taxon>Pezizomycotina</taxon>
        <taxon>Sordariomycetes</taxon>
        <taxon>Xylariomycetidae</taxon>
        <taxon>Xylariales</taxon>
        <taxon>Diatrypaceae</taxon>
        <taxon>Diatrype</taxon>
    </lineage>
</organism>
<gene>
    <name evidence="3" type="ORF">SLS62_006059</name>
</gene>